<feature type="region of interest" description="Disordered" evidence="5">
    <location>
        <begin position="1"/>
        <end position="38"/>
    </location>
</feature>
<reference evidence="9" key="1">
    <citation type="submission" date="2022-11" db="UniProtKB">
        <authorList>
            <consortium name="WormBaseParasite"/>
        </authorList>
    </citation>
    <scope>IDENTIFICATION</scope>
</reference>
<keyword evidence="8" id="KW-1185">Reference proteome</keyword>
<evidence type="ECO:0000256" key="4">
    <source>
        <dbReference type="PROSITE-ProRule" id="PRU00125"/>
    </source>
</evidence>
<evidence type="ECO:0000256" key="1">
    <source>
        <dbReference type="ARBA" id="ARBA00022723"/>
    </source>
</evidence>
<dbReference type="FunFam" id="2.10.110.10:FF:000055">
    <property type="entry name" value="Actin binding LIM protein 1"/>
    <property type="match status" value="1"/>
</dbReference>
<organism evidence="8 9">
    <name type="scientific">Plectus sambesii</name>
    <dbReference type="NCBI Taxonomy" id="2011161"/>
    <lineage>
        <taxon>Eukaryota</taxon>
        <taxon>Metazoa</taxon>
        <taxon>Ecdysozoa</taxon>
        <taxon>Nematoda</taxon>
        <taxon>Chromadorea</taxon>
        <taxon>Plectida</taxon>
        <taxon>Plectina</taxon>
        <taxon>Plectoidea</taxon>
        <taxon>Plectidae</taxon>
        <taxon>Plectus</taxon>
    </lineage>
</organism>
<evidence type="ECO:0000256" key="5">
    <source>
        <dbReference type="SAM" id="MobiDB-lite"/>
    </source>
</evidence>
<dbReference type="PROSITE" id="PS50023">
    <property type="entry name" value="LIM_DOMAIN_2"/>
    <property type="match status" value="2"/>
</dbReference>
<evidence type="ECO:0000259" key="7">
    <source>
        <dbReference type="PROSITE" id="PS51089"/>
    </source>
</evidence>
<dbReference type="SUPFAM" id="SSF47050">
    <property type="entry name" value="VHP, Villin headpiece domain"/>
    <property type="match status" value="1"/>
</dbReference>
<dbReference type="PROSITE" id="PS51089">
    <property type="entry name" value="HP"/>
    <property type="match status" value="1"/>
</dbReference>
<dbReference type="CDD" id="cd09329">
    <property type="entry name" value="LIM3_abLIM"/>
    <property type="match status" value="1"/>
</dbReference>
<dbReference type="SUPFAM" id="SSF57716">
    <property type="entry name" value="Glucocorticoid receptor-like (DNA-binding domain)"/>
    <property type="match status" value="5"/>
</dbReference>
<evidence type="ECO:0000313" key="9">
    <source>
        <dbReference type="WBParaSite" id="PSAMB.scaffold1979size26299.g16017.t1"/>
    </source>
</evidence>
<dbReference type="CDD" id="cd08368">
    <property type="entry name" value="LIM"/>
    <property type="match status" value="1"/>
</dbReference>
<dbReference type="Proteomes" id="UP000887566">
    <property type="component" value="Unplaced"/>
</dbReference>
<dbReference type="Pfam" id="PF00412">
    <property type="entry name" value="LIM"/>
    <property type="match status" value="3"/>
</dbReference>
<dbReference type="SMART" id="SM00153">
    <property type="entry name" value="VHP"/>
    <property type="match status" value="1"/>
</dbReference>
<dbReference type="GO" id="GO:0007010">
    <property type="term" value="P:cytoskeleton organization"/>
    <property type="evidence" value="ECO:0007669"/>
    <property type="project" value="InterPro"/>
</dbReference>
<dbReference type="GO" id="GO:0015629">
    <property type="term" value="C:actin cytoskeleton"/>
    <property type="evidence" value="ECO:0007669"/>
    <property type="project" value="TreeGrafter"/>
</dbReference>
<feature type="domain" description="HP" evidence="7">
    <location>
        <begin position="712"/>
        <end position="777"/>
    </location>
</feature>
<dbReference type="GO" id="GO:0030032">
    <property type="term" value="P:lamellipodium assembly"/>
    <property type="evidence" value="ECO:0007669"/>
    <property type="project" value="TreeGrafter"/>
</dbReference>
<dbReference type="WBParaSite" id="PSAMB.scaffold1979size26299.g16017.t1">
    <property type="protein sequence ID" value="PSAMB.scaffold1979size26299.g16017.t1"/>
    <property type="gene ID" value="PSAMB.scaffold1979size26299.g16017"/>
</dbReference>
<dbReference type="FunFam" id="2.10.110.10:FF:000003">
    <property type="entry name" value="actin-binding LIM protein 1 isoform X1"/>
    <property type="match status" value="1"/>
</dbReference>
<dbReference type="FunFam" id="1.10.950.10:FF:000009">
    <property type="entry name" value="Unc-115 protein"/>
    <property type="match status" value="1"/>
</dbReference>
<dbReference type="AlphaFoldDB" id="A0A914VGH2"/>
<dbReference type="Pfam" id="PF02209">
    <property type="entry name" value="VHP"/>
    <property type="match status" value="1"/>
</dbReference>
<dbReference type="InterPro" id="IPR001781">
    <property type="entry name" value="Znf_LIM"/>
</dbReference>
<proteinExistence type="predicted"/>
<keyword evidence="2 4" id="KW-0862">Zinc</keyword>
<feature type="region of interest" description="Disordered" evidence="5">
    <location>
        <begin position="86"/>
        <end position="116"/>
    </location>
</feature>
<dbReference type="PANTHER" id="PTHR24213:SF9">
    <property type="entry name" value="UNCOORDINATED 115A, ISOFORM B-RELATED"/>
    <property type="match status" value="1"/>
</dbReference>
<name>A0A914VGH2_9BILA</name>
<feature type="compositionally biased region" description="Basic and acidic residues" evidence="5">
    <location>
        <begin position="95"/>
        <end position="108"/>
    </location>
</feature>
<dbReference type="InterPro" id="IPR036886">
    <property type="entry name" value="Villin_headpiece_dom_sf"/>
</dbReference>
<dbReference type="GO" id="GO:0046872">
    <property type="term" value="F:metal ion binding"/>
    <property type="evidence" value="ECO:0007669"/>
    <property type="project" value="UniProtKB-KW"/>
</dbReference>
<protein>
    <submittedName>
        <fullName evidence="9">Actin-binding LIM protein 1</fullName>
    </submittedName>
</protein>
<evidence type="ECO:0000259" key="6">
    <source>
        <dbReference type="PROSITE" id="PS50023"/>
    </source>
</evidence>
<keyword evidence="3 4" id="KW-0440">LIM domain</keyword>
<dbReference type="PROSITE" id="PS00478">
    <property type="entry name" value="LIM_DOMAIN_1"/>
    <property type="match status" value="2"/>
</dbReference>
<dbReference type="Gene3D" id="2.10.110.10">
    <property type="entry name" value="Cysteine Rich Protein"/>
    <property type="match status" value="4"/>
</dbReference>
<evidence type="ECO:0000256" key="2">
    <source>
        <dbReference type="ARBA" id="ARBA00022833"/>
    </source>
</evidence>
<dbReference type="GO" id="GO:0051015">
    <property type="term" value="F:actin filament binding"/>
    <property type="evidence" value="ECO:0007669"/>
    <property type="project" value="TreeGrafter"/>
</dbReference>
<dbReference type="InterPro" id="IPR003128">
    <property type="entry name" value="Villin_headpiece"/>
</dbReference>
<feature type="domain" description="LIM zinc-binding" evidence="6">
    <location>
        <begin position="254"/>
        <end position="313"/>
    </location>
</feature>
<dbReference type="CDD" id="cd09330">
    <property type="entry name" value="LIM4_abLIM"/>
    <property type="match status" value="1"/>
</dbReference>
<accession>A0A914VGH2</accession>
<keyword evidence="1 4" id="KW-0479">Metal-binding</keyword>
<feature type="domain" description="LIM zinc-binding" evidence="6">
    <location>
        <begin position="168"/>
        <end position="228"/>
    </location>
</feature>
<dbReference type="InterPro" id="IPR051618">
    <property type="entry name" value="Actin-binding_LIM"/>
</dbReference>
<evidence type="ECO:0000256" key="3">
    <source>
        <dbReference type="ARBA" id="ARBA00023038"/>
    </source>
</evidence>
<dbReference type="SMART" id="SM00132">
    <property type="entry name" value="LIM"/>
    <property type="match status" value="3"/>
</dbReference>
<evidence type="ECO:0000313" key="8">
    <source>
        <dbReference type="Proteomes" id="UP000887566"/>
    </source>
</evidence>
<dbReference type="Gene3D" id="1.10.950.10">
    <property type="entry name" value="Villin headpiece domain"/>
    <property type="match status" value="1"/>
</dbReference>
<dbReference type="PANTHER" id="PTHR24213">
    <property type="entry name" value="ACTIN-BINDING LIM PROTEIN"/>
    <property type="match status" value="1"/>
</dbReference>
<sequence length="777" mass="88220">MWGGHLRPPMTTARAGRMPPPPLRRCGRSKTTDGEWSAVGEGTDSIEFLAFRLFVRPGKTFQLMSTPREGHGREGGGLWGAQAPIIRPRNTNTHKQAEKGPETDERRQRAGSLISPPHPWSAQFSSALAVAKNKPRCWPCQRPLTDVGFFVHKGHYYCPTDYHSQFGERCPACKQFVDGNVVQCNGQTFHQRCFKCTRCQQAFPSGEKVTFNGENHVCQRCLKKSPGAPVGVKPTQLNTDERRPISPPGVSSPTVCAACDQLIHSGQVLLALDSQWHIWCFKCTACDSVLHGEYMTRDGKPYCLRDYNAHFGVRCYECDKFIAGRVLQAGGYKFHPTCARCSRCGEHFGDGEEMYMQGDEIWHPRCQDVKPPDRIVHTSPKSPRSSSAYEPKYQQDFGKHLTYMYLLPEAESTYLKHPIEPHPPPPAQFHTPQGPVKIRRSRMSMLKTGMQRLTEDLDKNTPRSKSPHMDNEEPIEMAHYPAGHAPNPDEVPPIDRDDFPAPPYPYAVEELKRRLSSSSVENDEDEEQDAVDLADGEKLKKEVEELDKFQKDSSIAHVFMHNLEERQKKTKLPLHWDPRNASRTPSAKKMPHLKCRYETPINASPSRYLNRPKPWIYWSTADRAATTTIPYFAAPRPGYGLAPKAATLPEGYHYADMSTENLNTTISSQYSDHSLPRGGGTLPPHMSGTFDTSRFQPSYGGGNIRSSLPDMSKPPKIFPLHELQTTNKNLPEEVDRCHLERHLNRETFEDLFKMTPIEFYKLPEWKRVNMKRKVKLF</sequence>
<dbReference type="FunFam" id="2.10.110.10:FF:000075">
    <property type="entry name" value="Actin-binding lim protein 1"/>
    <property type="match status" value="1"/>
</dbReference>